<dbReference type="Gene3D" id="3.40.50.1820">
    <property type="entry name" value="alpha/beta hydrolase"/>
    <property type="match status" value="2"/>
</dbReference>
<evidence type="ECO:0000259" key="9">
    <source>
        <dbReference type="Pfam" id="PF00561"/>
    </source>
</evidence>
<dbReference type="GO" id="GO:0004301">
    <property type="term" value="F:epoxide hydrolase activity"/>
    <property type="evidence" value="ECO:0007669"/>
    <property type="project" value="UniProtKB-EC"/>
</dbReference>
<comment type="similarity">
    <text evidence="5">Belongs to the AB hydrolase superfamily. Epoxide hydrolase family.</text>
</comment>
<keyword evidence="4" id="KW-0378">Hydrolase</keyword>
<dbReference type="PRINTS" id="PR00412">
    <property type="entry name" value="EPOXHYDRLASE"/>
</dbReference>
<dbReference type="PRINTS" id="PR00111">
    <property type="entry name" value="ABHYDROLASE"/>
</dbReference>
<accession>A0A498KGV0</accession>
<comment type="subunit">
    <text evidence="2">Homodimer.</text>
</comment>
<evidence type="ECO:0000256" key="2">
    <source>
        <dbReference type="ARBA" id="ARBA00011738"/>
    </source>
</evidence>
<dbReference type="InterPro" id="IPR000073">
    <property type="entry name" value="AB_hydrolase_1"/>
</dbReference>
<evidence type="ECO:0000313" key="10">
    <source>
        <dbReference type="EMBL" id="RXI07399.1"/>
    </source>
</evidence>
<evidence type="ECO:0000256" key="3">
    <source>
        <dbReference type="ARBA" id="ARBA00013006"/>
    </source>
</evidence>
<evidence type="ECO:0000313" key="11">
    <source>
        <dbReference type="Proteomes" id="UP000290289"/>
    </source>
</evidence>
<name>A0A498KGV0_MALDO</name>
<dbReference type="EMBL" id="RDQH01000328">
    <property type="protein sequence ID" value="RXI07399.1"/>
    <property type="molecule type" value="Genomic_DNA"/>
</dbReference>
<keyword evidence="11" id="KW-1185">Reference proteome</keyword>
<dbReference type="SUPFAM" id="SSF53474">
    <property type="entry name" value="alpha/beta-Hydrolases"/>
    <property type="match status" value="2"/>
</dbReference>
<proteinExistence type="inferred from homology"/>
<protein>
    <recommendedName>
        <fullName evidence="3">soluble epoxide hydrolase</fullName>
        <ecNumber evidence="3">3.3.2.10</ecNumber>
    </recommendedName>
</protein>
<gene>
    <name evidence="10" type="ORF">DVH24_026535</name>
</gene>
<dbReference type="InterPro" id="IPR029058">
    <property type="entry name" value="AB_hydrolase_fold"/>
</dbReference>
<dbReference type="EC" id="3.3.2.10" evidence="3"/>
<dbReference type="AlphaFoldDB" id="A0A498KGV0"/>
<sequence>MDFMIDVNHQRIQTNGIWLHVAEKGTGPLVLLLHGFPELWYSWRHQIEYLAENGYHVVAPDLRGYGDSDAPLNPNSYTIFHIVGDLIGLLDHFGQQKAYVVGHDWGAVAGWNLSLFRPDRVIGLVNLSVPYFPRSPTTKTTEAIRQIFGEGCHVIQFQEPGRAEKAFARYDYMTVMKKFLLITNNMIAPPDMEFIDYLETQSSLPAWLTEEDIQVFAEKFEESGFTGPLNYYRSMDLTWELLAPWQGSKIMVPVKFMIGDKDFGFKSGGTSEFVQGDEFRSLVPDLEVVIVGGHHFIQQENPQEVSSQILSFLRNMNDEVTHQRIKTNGIWMHIAEQGTGPLVLLLHGFPEIWYSWRHQISFLAKHGYHVVAPDMRGYGDTDAPLNPSSYSILHLVGDLVGLLDHFGGQQAFVVGHDYGAIAAWHLSLLKPERVKAVVALSAPYFERSSSTRNSDSMRQLFGEGCYVHQFQEPGRAEKSFARYDYLTVMKKFLLYNKTDYLVAPRGMEIIDYLETPAVLPPWISEEDLQVYAQKFEESGFTGALNYFRTIEMYWELMGPWQGSRVNVPAKFIVGDKDIGIEVLGTMEYVKGSVFKSLVPNLEVVILDGHHCIQQEKAQEVSDEILSFLRKFSTEKSLPV</sequence>
<reference evidence="10 11" key="1">
    <citation type="submission" date="2018-10" db="EMBL/GenBank/DDBJ databases">
        <title>A high-quality apple genome assembly.</title>
        <authorList>
            <person name="Hu J."/>
        </authorList>
    </citation>
    <scope>NUCLEOTIDE SEQUENCE [LARGE SCALE GENOMIC DNA]</scope>
    <source>
        <strain evidence="11">cv. HFTH1</strain>
        <tissue evidence="10">Young leaf</tissue>
    </source>
</reference>
<feature type="domain" description="AB hydrolase-1" evidence="9">
    <location>
        <begin position="341"/>
        <end position="445"/>
    </location>
</feature>
<organism evidence="10 11">
    <name type="scientific">Malus domestica</name>
    <name type="common">Apple</name>
    <name type="synonym">Pyrus malus</name>
    <dbReference type="NCBI Taxonomy" id="3750"/>
    <lineage>
        <taxon>Eukaryota</taxon>
        <taxon>Viridiplantae</taxon>
        <taxon>Streptophyta</taxon>
        <taxon>Embryophyta</taxon>
        <taxon>Tracheophyta</taxon>
        <taxon>Spermatophyta</taxon>
        <taxon>Magnoliopsida</taxon>
        <taxon>eudicotyledons</taxon>
        <taxon>Gunneridae</taxon>
        <taxon>Pentapetalae</taxon>
        <taxon>rosids</taxon>
        <taxon>fabids</taxon>
        <taxon>Rosales</taxon>
        <taxon>Rosaceae</taxon>
        <taxon>Amygdaloideae</taxon>
        <taxon>Maleae</taxon>
        <taxon>Malus</taxon>
    </lineage>
</organism>
<comment type="catalytic activity">
    <reaction evidence="8">
        <text>(24S)-24,25-epoxycucurbitadienol + H2O = (24R)-24,25-dihydroxycucurbitadienol</text>
        <dbReference type="Rhea" id="RHEA:81855"/>
        <dbReference type="ChEBI" id="CHEBI:15377"/>
        <dbReference type="ChEBI" id="CHEBI:229949"/>
        <dbReference type="ChEBI" id="CHEBI:229950"/>
    </reaction>
    <physiologicalReaction direction="left-to-right" evidence="8">
        <dbReference type="Rhea" id="RHEA:81856"/>
    </physiologicalReaction>
</comment>
<comment type="function">
    <text evidence="7">Epoxide hydrolase involved in the biosynthesis of cucurbitacin and mogroside tetracyclic triterpene natural products (e.g. siamenoside I and mogrosides IV, V and VI). Cucurbitacins have cytotoxic properties and exhibit deterrent taste as a defense barrier against herbivores. Mogrosides are nonsugar highly oxygenated compounds used as high-intensity zero-calorie sweeteners; they also possess pharmacological properties such as regulating immunity, lowering blood sugar and lipid levels, protecting the liver, and acting as antioxidants and antitumor agents. Catalyzes the hydrolysis of aromatic epoxide-containing substrates, such as the conversion of 24,25-epoxycucurbitadienol to 24,25-dihydroxycucurbitadienol.</text>
</comment>
<evidence type="ECO:0000256" key="1">
    <source>
        <dbReference type="ARBA" id="ARBA00004721"/>
    </source>
</evidence>
<feature type="domain" description="AB hydrolase-1" evidence="9">
    <location>
        <begin position="28"/>
        <end position="144"/>
    </location>
</feature>
<dbReference type="Proteomes" id="UP000290289">
    <property type="component" value="Chromosome 2"/>
</dbReference>
<comment type="caution">
    <text evidence="10">The sequence shown here is derived from an EMBL/GenBank/DDBJ whole genome shotgun (WGS) entry which is preliminary data.</text>
</comment>
<comment type="pathway">
    <text evidence="1">Secondary metabolite biosynthesis; terpenoid biosynthesis.</text>
</comment>
<comment type="catalytic activity">
    <reaction evidence="6">
        <text>an epoxide + H2O = an ethanediol</text>
        <dbReference type="Rhea" id="RHEA:19037"/>
        <dbReference type="ChEBI" id="CHEBI:15377"/>
        <dbReference type="ChEBI" id="CHEBI:32955"/>
        <dbReference type="ChEBI" id="CHEBI:140594"/>
        <dbReference type="EC" id="3.3.2.10"/>
    </reaction>
    <physiologicalReaction direction="left-to-right" evidence="6">
        <dbReference type="Rhea" id="RHEA:19038"/>
    </physiologicalReaction>
</comment>
<evidence type="ECO:0000256" key="8">
    <source>
        <dbReference type="ARBA" id="ARBA00093212"/>
    </source>
</evidence>
<dbReference type="STRING" id="3750.A0A498KGV0"/>
<evidence type="ECO:0000256" key="6">
    <source>
        <dbReference type="ARBA" id="ARBA00051067"/>
    </source>
</evidence>
<evidence type="ECO:0000256" key="7">
    <source>
        <dbReference type="ARBA" id="ARBA00058358"/>
    </source>
</evidence>
<dbReference type="InterPro" id="IPR000639">
    <property type="entry name" value="Epox_hydrolase-like"/>
</dbReference>
<evidence type="ECO:0000256" key="5">
    <source>
        <dbReference type="ARBA" id="ARBA00038334"/>
    </source>
</evidence>
<dbReference type="Pfam" id="PF00561">
    <property type="entry name" value="Abhydrolase_1"/>
    <property type="match status" value="2"/>
</dbReference>
<dbReference type="PANTHER" id="PTHR43329">
    <property type="entry name" value="EPOXIDE HYDROLASE"/>
    <property type="match status" value="1"/>
</dbReference>
<evidence type="ECO:0000256" key="4">
    <source>
        <dbReference type="ARBA" id="ARBA00022801"/>
    </source>
</evidence>
<dbReference type="FunFam" id="3.40.50.1820:FF:000161">
    <property type="entry name" value="Epoxide hydrolase"/>
    <property type="match status" value="2"/>
</dbReference>